<evidence type="ECO:0000313" key="1">
    <source>
        <dbReference type="EMBL" id="CAI8041756.1"/>
    </source>
</evidence>
<comment type="caution">
    <text evidence="1">The sequence shown here is derived from an EMBL/GenBank/DDBJ whole genome shotgun (WGS) entry which is preliminary data.</text>
</comment>
<sequence>MRKLKANLLTR</sequence>
<keyword evidence="2" id="KW-1185">Reference proteome</keyword>
<accession>A0AA35X6U4</accession>
<reference evidence="1" key="1">
    <citation type="submission" date="2023-03" db="EMBL/GenBank/DDBJ databases">
        <authorList>
            <person name="Steffen K."/>
            <person name="Cardenas P."/>
        </authorList>
    </citation>
    <scope>NUCLEOTIDE SEQUENCE</scope>
</reference>
<name>A0AA35X6U4_GEOBA</name>
<protein>
    <submittedName>
        <fullName evidence="1">Uncharacterized protein</fullName>
    </submittedName>
</protein>
<proteinExistence type="predicted"/>
<gene>
    <name evidence="1" type="ORF">GBAR_LOCUS23168</name>
</gene>
<organism evidence="1 2">
    <name type="scientific">Geodia barretti</name>
    <name type="common">Barrett's horny sponge</name>
    <dbReference type="NCBI Taxonomy" id="519541"/>
    <lineage>
        <taxon>Eukaryota</taxon>
        <taxon>Metazoa</taxon>
        <taxon>Porifera</taxon>
        <taxon>Demospongiae</taxon>
        <taxon>Heteroscleromorpha</taxon>
        <taxon>Tetractinellida</taxon>
        <taxon>Astrophorina</taxon>
        <taxon>Geodiidae</taxon>
        <taxon>Geodia</taxon>
    </lineage>
</organism>
<dbReference type="EMBL" id="CASHTH010003208">
    <property type="protein sequence ID" value="CAI8041756.1"/>
    <property type="molecule type" value="Genomic_DNA"/>
</dbReference>
<dbReference type="Proteomes" id="UP001174909">
    <property type="component" value="Unassembled WGS sequence"/>
</dbReference>
<evidence type="ECO:0000313" key="2">
    <source>
        <dbReference type="Proteomes" id="UP001174909"/>
    </source>
</evidence>